<evidence type="ECO:0000313" key="1">
    <source>
        <dbReference type="EMBL" id="DAG00225.1"/>
    </source>
</evidence>
<reference evidence="1" key="1">
    <citation type="journal article" date="2021" name="Proc. Natl. Acad. Sci. U.S.A.">
        <title>A Catalog of Tens of Thousands of Viruses from Human Metagenomes Reveals Hidden Associations with Chronic Diseases.</title>
        <authorList>
            <person name="Tisza M.J."/>
            <person name="Buck C.B."/>
        </authorList>
    </citation>
    <scope>NUCLEOTIDE SEQUENCE</scope>
    <source>
        <strain evidence="1">CtJDl18</strain>
    </source>
</reference>
<proteinExistence type="predicted"/>
<organism evidence="1">
    <name type="scientific">Podoviridae sp. ctJDl18</name>
    <dbReference type="NCBI Taxonomy" id="2825242"/>
    <lineage>
        <taxon>Viruses</taxon>
        <taxon>Duplodnaviria</taxon>
        <taxon>Heunggongvirae</taxon>
        <taxon>Uroviricota</taxon>
        <taxon>Caudoviricetes</taxon>
    </lineage>
</organism>
<name>A0A8S5V0H1_9CAUD</name>
<protein>
    <submittedName>
        <fullName evidence="1">Uncharacterized protein</fullName>
    </submittedName>
</protein>
<dbReference type="EMBL" id="BK016178">
    <property type="protein sequence ID" value="DAG00225.1"/>
    <property type="molecule type" value="Genomic_DNA"/>
</dbReference>
<sequence length="110" mass="12967">MTKEEYEEMRNTIDSVGEYFNSIEELTKVRNLVEEVDASNNMAILESPVKLDISLQGICRVANEDITKYLDAEAIRYIRSAILRRLNRRIAFFENQIENINYTKRKTMKK</sequence>
<accession>A0A8S5V0H1</accession>